<gene>
    <name evidence="4" type="ORF">LITE_LOCUS45308</name>
</gene>
<dbReference type="Proteomes" id="UP001154282">
    <property type="component" value="Unassembled WGS sequence"/>
</dbReference>
<feature type="compositionally biased region" description="Polar residues" evidence="3">
    <location>
        <begin position="520"/>
        <end position="530"/>
    </location>
</feature>
<evidence type="ECO:0000313" key="4">
    <source>
        <dbReference type="EMBL" id="CAI0549812.1"/>
    </source>
</evidence>
<feature type="region of interest" description="Disordered" evidence="3">
    <location>
        <begin position="211"/>
        <end position="245"/>
    </location>
</feature>
<dbReference type="AlphaFoldDB" id="A0AAV0QWH5"/>
<reference evidence="4" key="1">
    <citation type="submission" date="2022-08" db="EMBL/GenBank/DDBJ databases">
        <authorList>
            <person name="Gutierrez-Valencia J."/>
        </authorList>
    </citation>
    <scope>NUCLEOTIDE SEQUENCE</scope>
</reference>
<name>A0AAV0QWH5_9ROSI</name>
<dbReference type="GO" id="GO:0015031">
    <property type="term" value="P:protein transport"/>
    <property type="evidence" value="ECO:0007669"/>
    <property type="project" value="InterPro"/>
</dbReference>
<evidence type="ECO:0000256" key="3">
    <source>
        <dbReference type="SAM" id="MobiDB-lite"/>
    </source>
</evidence>
<protein>
    <recommendedName>
        <fullName evidence="6">IST1-like protein</fullName>
    </recommendedName>
</protein>
<dbReference type="Pfam" id="PF03398">
    <property type="entry name" value="Ist1"/>
    <property type="match status" value="1"/>
</dbReference>
<dbReference type="PANTHER" id="PTHR12161:SF44">
    <property type="entry name" value="REGULATOR OF VPS4 ACTIVITY IN THE MVB PATHWAY PROTEIN"/>
    <property type="match status" value="1"/>
</dbReference>
<dbReference type="EMBL" id="CAMGYJ010000010">
    <property type="protein sequence ID" value="CAI0549812.1"/>
    <property type="molecule type" value="Genomic_DNA"/>
</dbReference>
<evidence type="ECO:0000256" key="1">
    <source>
        <dbReference type="ARBA" id="ARBA00005536"/>
    </source>
</evidence>
<accession>A0AAV0QWH5</accession>
<feature type="coiled-coil region" evidence="2">
    <location>
        <begin position="11"/>
        <end position="38"/>
    </location>
</feature>
<evidence type="ECO:0000256" key="2">
    <source>
        <dbReference type="SAM" id="Coils"/>
    </source>
</evidence>
<evidence type="ECO:0008006" key="6">
    <source>
        <dbReference type="Google" id="ProtNLM"/>
    </source>
</evidence>
<dbReference type="InterPro" id="IPR005061">
    <property type="entry name" value="Ist1"/>
</dbReference>
<dbReference type="Gene3D" id="1.20.1260.60">
    <property type="entry name" value="Vacuolar protein sorting-associated protein Ist1"/>
    <property type="match status" value="1"/>
</dbReference>
<feature type="compositionally biased region" description="Basic and acidic residues" evidence="3">
    <location>
        <begin position="317"/>
        <end position="326"/>
    </location>
</feature>
<feature type="compositionally biased region" description="Low complexity" evidence="3">
    <location>
        <begin position="396"/>
        <end position="405"/>
    </location>
</feature>
<feature type="compositionally biased region" description="Basic and acidic residues" evidence="3">
    <location>
        <begin position="460"/>
        <end position="475"/>
    </location>
</feature>
<feature type="compositionally biased region" description="Pro residues" evidence="3">
    <location>
        <begin position="446"/>
        <end position="456"/>
    </location>
</feature>
<dbReference type="FunFam" id="1.20.1260.60:FF:000002">
    <property type="entry name" value="Vacuolar protein sorting-associated protein IST1"/>
    <property type="match status" value="1"/>
</dbReference>
<dbReference type="PANTHER" id="PTHR12161">
    <property type="entry name" value="IST1 FAMILY MEMBER"/>
    <property type="match status" value="1"/>
</dbReference>
<organism evidence="4 5">
    <name type="scientific">Linum tenue</name>
    <dbReference type="NCBI Taxonomy" id="586396"/>
    <lineage>
        <taxon>Eukaryota</taxon>
        <taxon>Viridiplantae</taxon>
        <taxon>Streptophyta</taxon>
        <taxon>Embryophyta</taxon>
        <taxon>Tracheophyta</taxon>
        <taxon>Spermatophyta</taxon>
        <taxon>Magnoliopsida</taxon>
        <taxon>eudicotyledons</taxon>
        <taxon>Gunneridae</taxon>
        <taxon>Pentapetalae</taxon>
        <taxon>rosids</taxon>
        <taxon>fabids</taxon>
        <taxon>Malpighiales</taxon>
        <taxon>Linaceae</taxon>
        <taxon>Linum</taxon>
    </lineage>
</organism>
<feature type="compositionally biased region" description="Basic residues" evidence="3">
    <location>
        <begin position="406"/>
        <end position="424"/>
    </location>
</feature>
<comment type="caution">
    <text evidence="4">The sequence shown here is derived from an EMBL/GenBank/DDBJ whole genome shotgun (WGS) entry which is preliminary data.</text>
</comment>
<evidence type="ECO:0000313" key="5">
    <source>
        <dbReference type="Proteomes" id="UP001154282"/>
    </source>
</evidence>
<dbReference type="InterPro" id="IPR042277">
    <property type="entry name" value="IST1-like"/>
</dbReference>
<feature type="region of interest" description="Disordered" evidence="3">
    <location>
        <begin position="317"/>
        <end position="341"/>
    </location>
</feature>
<keyword evidence="5" id="KW-1185">Reference proteome</keyword>
<sequence>MFDCLLGWRRASKCKRTVRQLQVRMRGLKNKRQAMIRQLKEDVAQLIKLGCHDIAFNRVEQLVKDEDMIKVFELLDNYCDVIIINLSYIRKRKDLPNDINEAVSSLVFASARCGDLPELLVIRELAEDRYGPRFERTALDLLPGNLVNHQVRKKLTVRSVSDDEKLRLVDEIARENRLLPEIVVLDYPPKLAQKQDKLPPPIEVLQVVEPGDDEQQQQPPPPPSSSSSSSRGKINKPDHHQQDYYCDLSSSSSNCFSSILQPTTSGCSQNSFSTITTSFSSSAMAQSSQDELEYLMNRIGTNETLMPYMAEHETYIPEPPKQEIKSQKQRKAASSTESLPQFPEEEMLVYLDDVEEVQSSISGKEGSFQDQRVFKFRTHKVDEISDYREDDTDEYGSSGDGSRSSIRSRKMVKNTVRKRSRKRSVSRENPELVIEGDIMYYENPPWKRPPLIPPSPNQKQKSELHRHQEARKPCRDPSNVEESETEKEWRAFQEKFSRKSCELSGGGMKPPYSRAMSMPQERSSSKCQSENIDRTMSFPNQSPNHVHPKLPDYDDLAAKFRALKKEHRGNGRY</sequence>
<proteinExistence type="inferred from homology"/>
<keyword evidence="2" id="KW-0175">Coiled coil</keyword>
<feature type="region of interest" description="Disordered" evidence="3">
    <location>
        <begin position="360"/>
        <end position="551"/>
    </location>
</feature>
<comment type="similarity">
    <text evidence="1">Belongs to the IST1 family.</text>
</comment>
<feature type="compositionally biased region" description="Basic and acidic residues" evidence="3">
    <location>
        <begin position="486"/>
        <end position="501"/>
    </location>
</feature>